<dbReference type="Proteomes" id="UP000214603">
    <property type="component" value="Unassembled WGS sequence"/>
</dbReference>
<dbReference type="PANTHER" id="PTHR42928:SF5">
    <property type="entry name" value="BLR1237 PROTEIN"/>
    <property type="match status" value="1"/>
</dbReference>
<comment type="caution">
    <text evidence="3">The sequence shown here is derived from an EMBL/GenBank/DDBJ whole genome shotgun (WGS) entry which is preliminary data.</text>
</comment>
<dbReference type="PANTHER" id="PTHR42928">
    <property type="entry name" value="TRICARBOXYLATE-BINDING PROTEIN"/>
    <property type="match status" value="1"/>
</dbReference>
<evidence type="ECO:0000313" key="4">
    <source>
        <dbReference type="Proteomes" id="UP000214603"/>
    </source>
</evidence>
<dbReference type="Pfam" id="PF03401">
    <property type="entry name" value="TctC"/>
    <property type="match status" value="1"/>
</dbReference>
<accession>A0A225MD63</accession>
<feature type="region of interest" description="Disordered" evidence="2">
    <location>
        <begin position="9"/>
        <end position="31"/>
    </location>
</feature>
<proteinExistence type="inferred from homology"/>
<dbReference type="SUPFAM" id="SSF53850">
    <property type="entry name" value="Periplasmic binding protein-like II"/>
    <property type="match status" value="1"/>
</dbReference>
<dbReference type="Gene3D" id="3.40.190.150">
    <property type="entry name" value="Bordetella uptake gene, domain 1"/>
    <property type="match status" value="1"/>
</dbReference>
<organism evidence="3 4">
    <name type="scientific">Candidimonas nitroreducens</name>
    <dbReference type="NCBI Taxonomy" id="683354"/>
    <lineage>
        <taxon>Bacteria</taxon>
        <taxon>Pseudomonadati</taxon>
        <taxon>Pseudomonadota</taxon>
        <taxon>Betaproteobacteria</taxon>
        <taxon>Burkholderiales</taxon>
        <taxon>Alcaligenaceae</taxon>
        <taxon>Candidimonas</taxon>
    </lineage>
</organism>
<sequence length="388" mass="41718">MDRLPACWAPRPVPGGGGSAIRSRPRVRRNGRRTSLAEGTITRRSAAKSTTKGGIPMIYILDFVRRTARALCLLPAIFALASWSMPASAQDWPDRPVHLIVSFGAGTASDIMARMIANDLQQQFKKPFIVENKPGADGLIGTEYVARSKPDGYTLLLSSGTIQSINPHLYKKLPFDPIADFSPMGLLCTLPYMLTINAKLPAKNLKEFMAYAKQNAGKISYAYSNGPGQVGGELLAKALGVKFIAVPYKSSPQAMTDVQGGHESFMFTDVSSSKPFIQSGGLRPLAIASTSRSTLLPNLPTMEEASGLKHFDMITWVGVSGPAGVPEGIVAKVNSGINKMLSRPNVVKTLADLGAEKGGGTPDQFKAFMKQQLDLWGKKVKEANIPLK</sequence>
<dbReference type="CDD" id="cd07012">
    <property type="entry name" value="PBP2_Bug_TTT"/>
    <property type="match status" value="1"/>
</dbReference>
<keyword evidence="4" id="KW-1185">Reference proteome</keyword>
<dbReference type="InterPro" id="IPR042100">
    <property type="entry name" value="Bug_dom1"/>
</dbReference>
<protein>
    <submittedName>
        <fullName evidence="3">ABC transporter substrate-binding protein</fullName>
    </submittedName>
</protein>
<evidence type="ECO:0000256" key="1">
    <source>
        <dbReference type="ARBA" id="ARBA00006987"/>
    </source>
</evidence>
<name>A0A225MD63_9BURK</name>
<reference evidence="4" key="1">
    <citation type="submission" date="2017-06" db="EMBL/GenBank/DDBJ databases">
        <title>Herbaspirillum phytohormonus sp. nov., isolated from the root nodule of Robinia pseudoacacia in lead-zinc mine.</title>
        <authorList>
            <person name="Fan M."/>
            <person name="Lin Y."/>
        </authorList>
    </citation>
    <scope>NUCLEOTIDE SEQUENCE [LARGE SCALE GENOMIC DNA]</scope>
    <source>
        <strain evidence="4">SC-089</strain>
    </source>
</reference>
<dbReference type="Gene3D" id="3.40.190.10">
    <property type="entry name" value="Periplasmic binding protein-like II"/>
    <property type="match status" value="1"/>
</dbReference>
<dbReference type="EMBL" id="NJIH01000007">
    <property type="protein sequence ID" value="OWT59108.1"/>
    <property type="molecule type" value="Genomic_DNA"/>
</dbReference>
<evidence type="ECO:0000256" key="2">
    <source>
        <dbReference type="SAM" id="MobiDB-lite"/>
    </source>
</evidence>
<dbReference type="AlphaFoldDB" id="A0A225MD63"/>
<gene>
    <name evidence="3" type="ORF">CEY11_13040</name>
</gene>
<comment type="similarity">
    <text evidence="1">Belongs to the UPF0065 (bug) family.</text>
</comment>
<evidence type="ECO:0000313" key="3">
    <source>
        <dbReference type="EMBL" id="OWT59108.1"/>
    </source>
</evidence>
<dbReference type="InterPro" id="IPR005064">
    <property type="entry name" value="BUG"/>
</dbReference>